<evidence type="ECO:0000313" key="1">
    <source>
        <dbReference type="EMBL" id="PTQ31139.1"/>
    </source>
</evidence>
<dbReference type="EMBL" id="KZ772787">
    <property type="protein sequence ID" value="PTQ31139.1"/>
    <property type="molecule type" value="Genomic_DNA"/>
</dbReference>
<dbReference type="Gramene" id="Mp4g07260.1">
    <property type="protein sequence ID" value="Mp4g07260.1.cds1"/>
    <property type="gene ID" value="Mp4g07260"/>
</dbReference>
<proteinExistence type="predicted"/>
<dbReference type="AlphaFoldDB" id="A0A2R6WBB2"/>
<keyword evidence="2" id="KW-1185">Reference proteome</keyword>
<protein>
    <submittedName>
        <fullName evidence="1">Uncharacterized protein</fullName>
    </submittedName>
</protein>
<gene>
    <name evidence="1" type="ORF">MARPO_0115s0055</name>
</gene>
<reference evidence="2" key="1">
    <citation type="journal article" date="2017" name="Cell">
        <title>Insights into land plant evolution garnered from the Marchantia polymorpha genome.</title>
        <authorList>
            <person name="Bowman J.L."/>
            <person name="Kohchi T."/>
            <person name="Yamato K.T."/>
            <person name="Jenkins J."/>
            <person name="Shu S."/>
            <person name="Ishizaki K."/>
            <person name="Yamaoka S."/>
            <person name="Nishihama R."/>
            <person name="Nakamura Y."/>
            <person name="Berger F."/>
            <person name="Adam C."/>
            <person name="Aki S.S."/>
            <person name="Althoff F."/>
            <person name="Araki T."/>
            <person name="Arteaga-Vazquez M.A."/>
            <person name="Balasubrmanian S."/>
            <person name="Barry K."/>
            <person name="Bauer D."/>
            <person name="Boehm C.R."/>
            <person name="Briginshaw L."/>
            <person name="Caballero-Perez J."/>
            <person name="Catarino B."/>
            <person name="Chen F."/>
            <person name="Chiyoda S."/>
            <person name="Chovatia M."/>
            <person name="Davies K.M."/>
            <person name="Delmans M."/>
            <person name="Demura T."/>
            <person name="Dierschke T."/>
            <person name="Dolan L."/>
            <person name="Dorantes-Acosta A.E."/>
            <person name="Eklund D.M."/>
            <person name="Florent S.N."/>
            <person name="Flores-Sandoval E."/>
            <person name="Fujiyama A."/>
            <person name="Fukuzawa H."/>
            <person name="Galik B."/>
            <person name="Grimanelli D."/>
            <person name="Grimwood J."/>
            <person name="Grossniklaus U."/>
            <person name="Hamada T."/>
            <person name="Haseloff J."/>
            <person name="Hetherington A.J."/>
            <person name="Higo A."/>
            <person name="Hirakawa Y."/>
            <person name="Hundley H.N."/>
            <person name="Ikeda Y."/>
            <person name="Inoue K."/>
            <person name="Inoue S.I."/>
            <person name="Ishida S."/>
            <person name="Jia Q."/>
            <person name="Kakita M."/>
            <person name="Kanazawa T."/>
            <person name="Kawai Y."/>
            <person name="Kawashima T."/>
            <person name="Kennedy M."/>
            <person name="Kinose K."/>
            <person name="Kinoshita T."/>
            <person name="Kohara Y."/>
            <person name="Koide E."/>
            <person name="Komatsu K."/>
            <person name="Kopischke S."/>
            <person name="Kubo M."/>
            <person name="Kyozuka J."/>
            <person name="Lagercrantz U."/>
            <person name="Lin S.S."/>
            <person name="Lindquist E."/>
            <person name="Lipzen A.M."/>
            <person name="Lu C.W."/>
            <person name="De Luna E."/>
            <person name="Martienssen R.A."/>
            <person name="Minamino N."/>
            <person name="Mizutani M."/>
            <person name="Mizutani M."/>
            <person name="Mochizuki N."/>
            <person name="Monte I."/>
            <person name="Mosher R."/>
            <person name="Nagasaki H."/>
            <person name="Nakagami H."/>
            <person name="Naramoto S."/>
            <person name="Nishitani K."/>
            <person name="Ohtani M."/>
            <person name="Okamoto T."/>
            <person name="Okumura M."/>
            <person name="Phillips J."/>
            <person name="Pollak B."/>
            <person name="Reinders A."/>
            <person name="Rovekamp M."/>
            <person name="Sano R."/>
            <person name="Sawa S."/>
            <person name="Schmid M.W."/>
            <person name="Shirakawa M."/>
            <person name="Solano R."/>
            <person name="Spunde A."/>
            <person name="Suetsugu N."/>
            <person name="Sugano S."/>
            <person name="Sugiyama A."/>
            <person name="Sun R."/>
            <person name="Suzuki Y."/>
            <person name="Takenaka M."/>
            <person name="Takezawa D."/>
            <person name="Tomogane H."/>
            <person name="Tsuzuki M."/>
            <person name="Ueda T."/>
            <person name="Umeda M."/>
            <person name="Ward J.M."/>
            <person name="Watanabe Y."/>
            <person name="Yazaki K."/>
            <person name="Yokoyama R."/>
            <person name="Yoshitake Y."/>
            <person name="Yotsui I."/>
            <person name="Zachgo S."/>
            <person name="Schmutz J."/>
        </authorList>
    </citation>
    <scope>NUCLEOTIDE SEQUENCE [LARGE SCALE GENOMIC DNA]</scope>
    <source>
        <strain evidence="2">Tak-1</strain>
    </source>
</reference>
<organism evidence="1 2">
    <name type="scientific">Marchantia polymorpha</name>
    <name type="common">Common liverwort</name>
    <name type="synonym">Marchantia aquatica</name>
    <dbReference type="NCBI Taxonomy" id="3197"/>
    <lineage>
        <taxon>Eukaryota</taxon>
        <taxon>Viridiplantae</taxon>
        <taxon>Streptophyta</taxon>
        <taxon>Embryophyta</taxon>
        <taxon>Marchantiophyta</taxon>
        <taxon>Marchantiopsida</taxon>
        <taxon>Marchantiidae</taxon>
        <taxon>Marchantiales</taxon>
        <taxon>Marchantiaceae</taxon>
        <taxon>Marchantia</taxon>
    </lineage>
</organism>
<dbReference type="Proteomes" id="UP000244005">
    <property type="component" value="Unassembled WGS sequence"/>
</dbReference>
<evidence type="ECO:0000313" key="2">
    <source>
        <dbReference type="Proteomes" id="UP000244005"/>
    </source>
</evidence>
<accession>A0A2R6WBB2</accession>
<name>A0A2R6WBB2_MARPO</name>
<sequence length="143" mass="15821">MVSPCRCRPGPRVVPVTVTLLAGRSSARPRVRTNFPFSRKFQKPKEVNLSALARSTNETLPGNGFSRQRTRGHTSPLRCTFSFSVALDCVFSLQPCFPWIPKPVTCDDTVFYESSDVTPTGHRSCSCSCLGRLGTKVRGIIDR</sequence>